<reference evidence="1 2" key="1">
    <citation type="submission" date="2019-11" db="EMBL/GenBank/DDBJ databases">
        <title>Whole genome sequence of Oryza granulata.</title>
        <authorList>
            <person name="Li W."/>
        </authorList>
    </citation>
    <scope>NUCLEOTIDE SEQUENCE [LARGE SCALE GENOMIC DNA]</scope>
    <source>
        <strain evidence="2">cv. Menghai</strain>
        <tissue evidence="1">Leaf</tissue>
    </source>
</reference>
<gene>
    <name evidence="1" type="ORF">E2562_001512</name>
</gene>
<accession>A0A6G1DDM6</accession>
<sequence length="94" mass="10402">MRARGRARVAVFDFSPTDGYVFLHVARGGKELSLSLRFYETASPVARCMRAGGRGKARRGREWWCAGASSSPPPPPLARQIAVPFDSAYKWPAY</sequence>
<dbReference type="Proteomes" id="UP000479710">
    <property type="component" value="Unassembled WGS sequence"/>
</dbReference>
<proteinExistence type="predicted"/>
<comment type="caution">
    <text evidence="1">The sequence shown here is derived from an EMBL/GenBank/DDBJ whole genome shotgun (WGS) entry which is preliminary data.</text>
</comment>
<keyword evidence="2" id="KW-1185">Reference proteome</keyword>
<dbReference type="AlphaFoldDB" id="A0A6G1DDM6"/>
<evidence type="ECO:0000313" key="2">
    <source>
        <dbReference type="Proteomes" id="UP000479710"/>
    </source>
</evidence>
<dbReference type="EMBL" id="SPHZ02000006">
    <property type="protein sequence ID" value="KAF0910332.1"/>
    <property type="molecule type" value="Genomic_DNA"/>
</dbReference>
<organism evidence="1 2">
    <name type="scientific">Oryza meyeriana var. granulata</name>
    <dbReference type="NCBI Taxonomy" id="110450"/>
    <lineage>
        <taxon>Eukaryota</taxon>
        <taxon>Viridiplantae</taxon>
        <taxon>Streptophyta</taxon>
        <taxon>Embryophyta</taxon>
        <taxon>Tracheophyta</taxon>
        <taxon>Spermatophyta</taxon>
        <taxon>Magnoliopsida</taxon>
        <taxon>Liliopsida</taxon>
        <taxon>Poales</taxon>
        <taxon>Poaceae</taxon>
        <taxon>BOP clade</taxon>
        <taxon>Oryzoideae</taxon>
        <taxon>Oryzeae</taxon>
        <taxon>Oryzinae</taxon>
        <taxon>Oryza</taxon>
        <taxon>Oryza meyeriana</taxon>
    </lineage>
</organism>
<name>A0A6G1DDM6_9ORYZ</name>
<protein>
    <submittedName>
        <fullName evidence="1">Uncharacterized protein</fullName>
    </submittedName>
</protein>
<evidence type="ECO:0000313" key="1">
    <source>
        <dbReference type="EMBL" id="KAF0910332.1"/>
    </source>
</evidence>